<comment type="caution">
    <text evidence="2">The sequence shown here is derived from an EMBL/GenBank/DDBJ whole genome shotgun (WGS) entry which is preliminary data.</text>
</comment>
<keyword evidence="1" id="KW-0812">Transmembrane</keyword>
<dbReference type="STRING" id="1798410.A3H63_02610"/>
<sequence>MTYKKSLLFFAAIMVFGVAAYMALHNGQYPISIVNSHIITASTVEKNFVASLTYLQNAALVYRSNPALLETAAARGEIKRATLDKLITDALILSELKTRVSGEEIDTIADTKINQFLYENSDVERAAQALYGLSLAEFKSRVLIPQAYREILEGRMFLAKEDFGAWLSEAKRSARVLVFISDLEWTGEQISIKK</sequence>
<protein>
    <submittedName>
        <fullName evidence="2">Uncharacterized protein</fullName>
    </submittedName>
</protein>
<dbReference type="Gene3D" id="1.10.4030.10">
    <property type="entry name" value="Porin chaperone SurA, peptide-binding domain"/>
    <property type="match status" value="1"/>
</dbReference>
<keyword evidence="1" id="KW-1133">Transmembrane helix</keyword>
<gene>
    <name evidence="2" type="ORF">A3H63_02610</name>
</gene>
<dbReference type="SUPFAM" id="SSF109998">
    <property type="entry name" value="Triger factor/SurA peptide-binding domain-like"/>
    <property type="match status" value="1"/>
</dbReference>
<evidence type="ECO:0000256" key="1">
    <source>
        <dbReference type="SAM" id="Phobius"/>
    </source>
</evidence>
<reference evidence="2 3" key="1">
    <citation type="journal article" date="2016" name="Nat. Commun.">
        <title>Thousands of microbial genomes shed light on interconnected biogeochemical processes in an aquifer system.</title>
        <authorList>
            <person name="Anantharaman K."/>
            <person name="Brown C.T."/>
            <person name="Hug L.A."/>
            <person name="Sharon I."/>
            <person name="Castelle C.J."/>
            <person name="Probst A.J."/>
            <person name="Thomas B.C."/>
            <person name="Singh A."/>
            <person name="Wilkins M.J."/>
            <person name="Karaoz U."/>
            <person name="Brodie E.L."/>
            <person name="Williams K.H."/>
            <person name="Hubbard S.S."/>
            <person name="Banfield J.F."/>
        </authorList>
    </citation>
    <scope>NUCLEOTIDE SEQUENCE [LARGE SCALE GENOMIC DNA]</scope>
</reference>
<feature type="transmembrane region" description="Helical" evidence="1">
    <location>
        <begin position="7"/>
        <end position="24"/>
    </location>
</feature>
<dbReference type="EMBL" id="MHJM01000029">
    <property type="protein sequence ID" value="OGY67282.1"/>
    <property type="molecule type" value="Genomic_DNA"/>
</dbReference>
<dbReference type="Proteomes" id="UP000176284">
    <property type="component" value="Unassembled WGS sequence"/>
</dbReference>
<keyword evidence="1" id="KW-0472">Membrane</keyword>
<dbReference type="InterPro" id="IPR027304">
    <property type="entry name" value="Trigger_fact/SurA_dom_sf"/>
</dbReference>
<name>A0A1G1ZRV1_9BACT</name>
<organism evidence="2 3">
    <name type="scientific">Candidatus Harrisonbacteria bacterium RIFCSPLOWO2_02_FULL_45_10c</name>
    <dbReference type="NCBI Taxonomy" id="1798410"/>
    <lineage>
        <taxon>Bacteria</taxon>
        <taxon>Candidatus Harrisoniibacteriota</taxon>
    </lineage>
</organism>
<evidence type="ECO:0000313" key="3">
    <source>
        <dbReference type="Proteomes" id="UP000176284"/>
    </source>
</evidence>
<accession>A0A1G1ZRV1</accession>
<evidence type="ECO:0000313" key="2">
    <source>
        <dbReference type="EMBL" id="OGY67282.1"/>
    </source>
</evidence>
<dbReference type="AlphaFoldDB" id="A0A1G1ZRV1"/>
<proteinExistence type="predicted"/>